<feature type="region of interest" description="Disordered" evidence="1">
    <location>
        <begin position="132"/>
        <end position="202"/>
    </location>
</feature>
<name>A0AAE0TNV5_9PEZI</name>
<feature type="compositionally biased region" description="Polar residues" evidence="1">
    <location>
        <begin position="51"/>
        <end position="65"/>
    </location>
</feature>
<comment type="caution">
    <text evidence="2">The sequence shown here is derived from an EMBL/GenBank/DDBJ whole genome shotgun (WGS) entry which is preliminary data.</text>
</comment>
<gene>
    <name evidence="2" type="ORF">LTR78_010993</name>
</gene>
<dbReference type="Proteomes" id="UP001274830">
    <property type="component" value="Unassembled WGS sequence"/>
</dbReference>
<feature type="compositionally biased region" description="Low complexity" evidence="1">
    <location>
        <begin position="152"/>
        <end position="164"/>
    </location>
</feature>
<protein>
    <submittedName>
        <fullName evidence="2">Uncharacterized protein</fullName>
    </submittedName>
</protein>
<organism evidence="2 3">
    <name type="scientific">Recurvomyces mirabilis</name>
    <dbReference type="NCBI Taxonomy" id="574656"/>
    <lineage>
        <taxon>Eukaryota</taxon>
        <taxon>Fungi</taxon>
        <taxon>Dikarya</taxon>
        <taxon>Ascomycota</taxon>
        <taxon>Pezizomycotina</taxon>
        <taxon>Dothideomycetes</taxon>
        <taxon>Dothideomycetidae</taxon>
        <taxon>Mycosphaerellales</taxon>
        <taxon>Teratosphaeriaceae</taxon>
        <taxon>Recurvomyces</taxon>
    </lineage>
</organism>
<evidence type="ECO:0000313" key="2">
    <source>
        <dbReference type="EMBL" id="KAK3669131.1"/>
    </source>
</evidence>
<feature type="compositionally biased region" description="Low complexity" evidence="1">
    <location>
        <begin position="182"/>
        <end position="202"/>
    </location>
</feature>
<dbReference type="AlphaFoldDB" id="A0AAE0TNV5"/>
<dbReference type="EMBL" id="JAUTXT010000123">
    <property type="protein sequence ID" value="KAK3669131.1"/>
    <property type="molecule type" value="Genomic_DNA"/>
</dbReference>
<evidence type="ECO:0000313" key="3">
    <source>
        <dbReference type="Proteomes" id="UP001274830"/>
    </source>
</evidence>
<accession>A0AAE0TNV5</accession>
<sequence>MNVGPYPPQQPGSGAFAFNHNNAAAAAYPYQASSSPSYYGGGGGSGSGSFTPRSNASLNAGTSQAFVPPQTGYGNDNGQTGAMASTAANIMHAQNLVGQQFPYTTTPYTQSISAQAPTPSAISQPIAQQILQQNHSASPQPQSRGSPNAAGQQQVQQPKTQTPPIRHTMAAPPLPQSPATVQQPGTSSASPSSATPQSPGSAIREQQRVALLLDINAELLQELNKLIASGAGGLTSMKQVSELNANGQNGDMASDDFMHVFRRLQANLAYLMPLAQNGGSRAAKGPATMSAPPHMPQIQPRYDQLKELFPGWVGVDFTTQQQLFGRG</sequence>
<feature type="region of interest" description="Disordered" evidence="1">
    <location>
        <begin position="37"/>
        <end position="80"/>
    </location>
</feature>
<keyword evidence="3" id="KW-1185">Reference proteome</keyword>
<feature type="compositionally biased region" description="Polar residues" evidence="1">
    <location>
        <begin position="132"/>
        <end position="151"/>
    </location>
</feature>
<reference evidence="2" key="1">
    <citation type="submission" date="2023-07" db="EMBL/GenBank/DDBJ databases">
        <title>Black Yeasts Isolated from many extreme environments.</title>
        <authorList>
            <person name="Coleine C."/>
            <person name="Stajich J.E."/>
            <person name="Selbmann L."/>
        </authorList>
    </citation>
    <scope>NUCLEOTIDE SEQUENCE</scope>
    <source>
        <strain evidence="2">CCFEE 5485</strain>
    </source>
</reference>
<proteinExistence type="predicted"/>
<evidence type="ECO:0000256" key="1">
    <source>
        <dbReference type="SAM" id="MobiDB-lite"/>
    </source>
</evidence>